<keyword evidence="4 9" id="KW-0119">Carbohydrate metabolism</keyword>
<evidence type="ECO:0000256" key="8">
    <source>
        <dbReference type="PIRSR" id="PIRSR029900-1"/>
    </source>
</evidence>
<dbReference type="Gene3D" id="3.30.379.10">
    <property type="entry name" value="Chitobiase/beta-hexosaminidase domain 2-like"/>
    <property type="match status" value="1"/>
</dbReference>
<evidence type="ECO:0000256" key="7">
    <source>
        <dbReference type="PIRNR" id="PIRNR029900"/>
    </source>
</evidence>
<dbReference type="SUPFAM" id="SSF51445">
    <property type="entry name" value="(Trans)glycosidases"/>
    <property type="match status" value="1"/>
</dbReference>
<comment type="similarity">
    <text evidence="1 7 9">Belongs to the glycosyl hydrolase 67 family.</text>
</comment>
<feature type="domain" description="Glycosyl hydrolase family 67 catalytic" evidence="12">
    <location>
        <begin position="146"/>
        <end position="473"/>
    </location>
</feature>
<dbReference type="GO" id="GO:0033939">
    <property type="term" value="F:xylan alpha-1,2-glucuronosidase activity"/>
    <property type="evidence" value="ECO:0007669"/>
    <property type="project" value="UniProtKB-EC"/>
</dbReference>
<dbReference type="Pfam" id="PF03648">
    <property type="entry name" value="Glyco_hydro_67N"/>
    <property type="match status" value="1"/>
</dbReference>
<dbReference type="EMBL" id="FNHF01000003">
    <property type="protein sequence ID" value="SDM55629.1"/>
    <property type="molecule type" value="Genomic_DNA"/>
</dbReference>
<reference evidence="14" key="1">
    <citation type="submission" date="2016-10" db="EMBL/GenBank/DDBJ databases">
        <authorList>
            <person name="Varghese N."/>
            <person name="Submissions S."/>
        </authorList>
    </citation>
    <scope>NUCLEOTIDE SEQUENCE [LARGE SCALE GENOMIC DNA]</scope>
    <source>
        <strain evidence="14">CGMCC 1.6199</strain>
    </source>
</reference>
<protein>
    <recommendedName>
        <fullName evidence="9">Xylan alpha-1,2-glucuronidase</fullName>
        <ecNumber evidence="9">3.2.1.131</ecNumber>
    </recommendedName>
</protein>
<evidence type="ECO:0000313" key="14">
    <source>
        <dbReference type="Proteomes" id="UP000182347"/>
    </source>
</evidence>
<dbReference type="GO" id="GO:0045493">
    <property type="term" value="P:xylan catabolic process"/>
    <property type="evidence" value="ECO:0007669"/>
    <property type="project" value="UniProtKB-KW"/>
</dbReference>
<evidence type="ECO:0000259" key="11">
    <source>
        <dbReference type="Pfam" id="PF07477"/>
    </source>
</evidence>
<feature type="active site" description="Proton donor" evidence="8">
    <location>
        <position position="306"/>
    </location>
</feature>
<sequence>MNMQSHSLERVKSVKDMLDTDSYQAWLQYRPIGAKKEEYKKWLAAIEVKEESKILESAADELKKGIQSMLGVTLDPDTYGEGRIVLGTYEQVDLKQYGISPDTFRDISDEGYLLKSVFEKEERAILLIGKTDRGALYAAFHLLRLLQKEVPIDPIAVVESPRNQFRMINQWDNMDGSIERGYSGQSIFYADNDFKEDFTRVKDYARLLASVGINAISINNVNVWDVETKLISKTFLPKVKAVSSIFSAYGIIPFLSINYASPMELGGLGTADPLSAEVEKWWKDKVAEIYEYIPDFGGFIVKADSEGRPGPFTYNRGHVEGANVLAKALKPFDGKVIWRCFVYNHLQDWRDRSTDRARAAYDHFKPLDGKFLDNVILQIKNGPMDFQVREPVSPLLGAMTQTNQMLEFQIAQEYTGQQIDVCYLIPQWKEVLDFETYTKGEGSKIKSIVDGSLHDYKYSGIAAVSNIGNDANWTGHTLAQANLYGYGRLIWNPELTTEQITKEWIHLTFGHDREVVDTVEYILLHSWKVYEKYTAPLGIGWMVNPNHHYGPNVDGYEYSKWGTYHFADRDGIGVDRTVETGTGYCSQYEEPNAKVYDSLELCPDELLLFFHHVPYTHQLKSGKTVIQHIYDTHFEGVEEVEAFIDKWNGIEGKVDKAIFENVKQRLKMQRDNAMEWRDQVNTYFYRKSGILDQQNRTIHP</sequence>
<dbReference type="InterPro" id="IPR011100">
    <property type="entry name" value="Glyco_hydro_67_cat"/>
</dbReference>
<feature type="domain" description="Alpha glucuronidase N-terminal" evidence="10">
    <location>
        <begin position="25"/>
        <end position="142"/>
    </location>
</feature>
<dbReference type="InterPro" id="IPR037054">
    <property type="entry name" value="A-glucoronidase_C_sf"/>
</dbReference>
<dbReference type="Pfam" id="PF07488">
    <property type="entry name" value="Glyco_hydro_67M"/>
    <property type="match status" value="1"/>
</dbReference>
<evidence type="ECO:0000256" key="5">
    <source>
        <dbReference type="ARBA" id="ARBA00023295"/>
    </source>
</evidence>
<dbReference type="Gene3D" id="3.20.20.80">
    <property type="entry name" value="Glycosidases"/>
    <property type="match status" value="1"/>
</dbReference>
<keyword evidence="2 7" id="KW-0858">Xylan degradation</keyword>
<dbReference type="AlphaFoldDB" id="A0A1G9U6N2"/>
<dbReference type="EC" id="3.2.1.131" evidence="9"/>
<evidence type="ECO:0000256" key="6">
    <source>
        <dbReference type="ARBA" id="ARBA00023326"/>
    </source>
</evidence>
<gene>
    <name evidence="13" type="ORF">SAMN05216244_2889</name>
</gene>
<dbReference type="STRING" id="482461.SAMN05216244_2889"/>
<keyword evidence="5 7" id="KW-0326">Glycosidase</keyword>
<dbReference type="InterPro" id="IPR029018">
    <property type="entry name" value="Hex-like_dom2"/>
</dbReference>
<evidence type="ECO:0000256" key="3">
    <source>
        <dbReference type="ARBA" id="ARBA00022801"/>
    </source>
</evidence>
<name>A0A1G9U6N2_9BACI</name>
<dbReference type="Gene3D" id="3.90.1330.10">
    <property type="entry name" value="Alpha-glucuronidase, C-terminal domain"/>
    <property type="match status" value="1"/>
</dbReference>
<dbReference type="Pfam" id="PF07477">
    <property type="entry name" value="Glyco_hydro_67C"/>
    <property type="match status" value="1"/>
</dbReference>
<keyword evidence="14" id="KW-1185">Reference proteome</keyword>
<evidence type="ECO:0000256" key="9">
    <source>
        <dbReference type="RuleBase" id="RU361198"/>
    </source>
</evidence>
<evidence type="ECO:0000259" key="12">
    <source>
        <dbReference type="Pfam" id="PF07488"/>
    </source>
</evidence>
<dbReference type="GO" id="GO:0005576">
    <property type="term" value="C:extracellular region"/>
    <property type="evidence" value="ECO:0007669"/>
    <property type="project" value="InterPro"/>
</dbReference>
<dbReference type="InterPro" id="IPR017853">
    <property type="entry name" value="GH"/>
</dbReference>
<dbReference type="InterPro" id="IPR011395">
    <property type="entry name" value="Glyco_hydro_67_aGlcAse"/>
</dbReference>
<comment type="catalytic activity">
    <reaction evidence="9">
        <text>Hydrolysis of (1-&gt;2)-alpha-D-(4-O-methyl)glucuronosyl links in the main chain of hardwood xylans.</text>
        <dbReference type="EC" id="3.2.1.131"/>
    </reaction>
</comment>
<keyword evidence="6 9" id="KW-0624">Polysaccharide degradation</keyword>
<dbReference type="PANTHER" id="PTHR39207">
    <property type="entry name" value="ALPHA-GLUCURONIDASE A"/>
    <property type="match status" value="1"/>
</dbReference>
<comment type="subunit">
    <text evidence="9">Homodimer.</text>
</comment>
<feature type="active site" description="Proton acceptor" evidence="8">
    <location>
        <position position="413"/>
    </location>
</feature>
<dbReference type="InterPro" id="IPR005154">
    <property type="entry name" value="Glyco_hydro_67_aGlcAse_N"/>
</dbReference>
<dbReference type="GO" id="GO:0046559">
    <property type="term" value="F:alpha-glucuronidase activity"/>
    <property type="evidence" value="ECO:0007669"/>
    <property type="project" value="InterPro"/>
</dbReference>
<accession>A0A1G9U6N2</accession>
<proteinExistence type="inferred from homology"/>
<dbReference type="Proteomes" id="UP000182347">
    <property type="component" value="Unassembled WGS sequence"/>
</dbReference>
<feature type="active site" description="Proton acceptor" evidence="8">
    <location>
        <position position="385"/>
    </location>
</feature>
<dbReference type="SUPFAM" id="SSF55545">
    <property type="entry name" value="beta-N-acetylhexosaminidase-like domain"/>
    <property type="match status" value="1"/>
</dbReference>
<dbReference type="InterPro" id="IPR011099">
    <property type="entry name" value="Glyco_hydro_67_C"/>
</dbReference>
<dbReference type="PANTHER" id="PTHR39207:SF1">
    <property type="entry name" value="ALPHA-GLUCURONIDASE A"/>
    <property type="match status" value="1"/>
</dbReference>
<evidence type="ECO:0000256" key="1">
    <source>
        <dbReference type="ARBA" id="ARBA00008833"/>
    </source>
</evidence>
<keyword evidence="3 7" id="KW-0378">Hydrolase</keyword>
<organism evidence="13 14">
    <name type="scientific">Sediminibacillus halophilus</name>
    <dbReference type="NCBI Taxonomy" id="482461"/>
    <lineage>
        <taxon>Bacteria</taxon>
        <taxon>Bacillati</taxon>
        <taxon>Bacillota</taxon>
        <taxon>Bacilli</taxon>
        <taxon>Bacillales</taxon>
        <taxon>Bacillaceae</taxon>
        <taxon>Sediminibacillus</taxon>
    </lineage>
</organism>
<evidence type="ECO:0000256" key="2">
    <source>
        <dbReference type="ARBA" id="ARBA00022651"/>
    </source>
</evidence>
<evidence type="ECO:0000313" key="13">
    <source>
        <dbReference type="EMBL" id="SDM55629.1"/>
    </source>
</evidence>
<feature type="domain" description="Glycosyl hydrolase family 67 C-terminal" evidence="11">
    <location>
        <begin position="474"/>
        <end position="696"/>
    </location>
</feature>
<evidence type="ECO:0000259" key="10">
    <source>
        <dbReference type="Pfam" id="PF03648"/>
    </source>
</evidence>
<evidence type="ECO:0000256" key="4">
    <source>
        <dbReference type="ARBA" id="ARBA00023277"/>
    </source>
</evidence>
<dbReference type="PIRSF" id="PIRSF029900">
    <property type="entry name" value="Alpha-glucuronds"/>
    <property type="match status" value="1"/>
</dbReference>